<dbReference type="RefSeq" id="WP_202242789.1">
    <property type="nucleotide sequence ID" value="NZ_JAESIY010000002.1"/>
</dbReference>
<dbReference type="PROSITE" id="PS51257">
    <property type="entry name" value="PROKAR_LIPOPROTEIN"/>
    <property type="match status" value="1"/>
</dbReference>
<dbReference type="InterPro" id="IPR025345">
    <property type="entry name" value="DUF4249"/>
</dbReference>
<dbReference type="EMBL" id="JAESIY010000002">
    <property type="protein sequence ID" value="MBL3655257.1"/>
    <property type="molecule type" value="Genomic_DNA"/>
</dbReference>
<dbReference type="Pfam" id="PF14054">
    <property type="entry name" value="DUF4249"/>
    <property type="match status" value="1"/>
</dbReference>
<protein>
    <submittedName>
        <fullName evidence="1">DUF4249 domain-containing protein</fullName>
    </submittedName>
</protein>
<name>A0A937K086_9BACT</name>
<dbReference type="AlphaFoldDB" id="A0A937K086"/>
<keyword evidence="2" id="KW-1185">Reference proteome</keyword>
<evidence type="ECO:0000313" key="1">
    <source>
        <dbReference type="EMBL" id="MBL3655257.1"/>
    </source>
</evidence>
<gene>
    <name evidence="1" type="ORF">JL102_03890</name>
</gene>
<accession>A0A937K086</accession>
<organism evidence="1 2">
    <name type="scientific">Fulvivirga sediminis</name>
    <dbReference type="NCBI Taxonomy" id="2803949"/>
    <lineage>
        <taxon>Bacteria</taxon>
        <taxon>Pseudomonadati</taxon>
        <taxon>Bacteroidota</taxon>
        <taxon>Cytophagia</taxon>
        <taxon>Cytophagales</taxon>
        <taxon>Fulvivirgaceae</taxon>
        <taxon>Fulvivirga</taxon>
    </lineage>
</organism>
<sequence>MSRLYYIFLVIPFIFFSCEDEVAIDLNDAPPVLVVDAWVNDMPQTQEIRLMMSQPYFDSSQPPEVSGAQVRITDDRGQTFDFIEKEAGSYQWDPAADSAAFEIGRSYHLSITYEGNAFEADSELKRVPALDSVVYTFYEERNAFQPEGYYAQFYARDPEGTGDAYWIKTYKNGQYLNRPSDLNIAYDAGFSSTTTIDGVIFIEPIQNKATPLNDDEDAYEPYVYGDSVYIEIYSITTEAFSFLDAVATQIERDGGFSEIFAEPLENVPCNISCTSNEKEQVVGFFNMSAVSYKGERLEE</sequence>
<proteinExistence type="predicted"/>
<comment type="caution">
    <text evidence="1">The sequence shown here is derived from an EMBL/GenBank/DDBJ whole genome shotgun (WGS) entry which is preliminary data.</text>
</comment>
<reference evidence="1" key="1">
    <citation type="submission" date="2021-01" db="EMBL/GenBank/DDBJ databases">
        <title>Fulvivirga kasyanovii gen. nov., sp nov., a novel member of the phylum Bacteroidetes isolated from seawater in a mussel farm.</title>
        <authorList>
            <person name="Zhao L.-H."/>
            <person name="Wang Z.-J."/>
        </authorList>
    </citation>
    <scope>NUCLEOTIDE SEQUENCE</scope>
    <source>
        <strain evidence="1">2943</strain>
    </source>
</reference>
<dbReference type="Proteomes" id="UP000659388">
    <property type="component" value="Unassembled WGS sequence"/>
</dbReference>
<evidence type="ECO:0000313" key="2">
    <source>
        <dbReference type="Proteomes" id="UP000659388"/>
    </source>
</evidence>